<comment type="similarity">
    <text evidence="2 9">Belongs to the SLC41A transporter family.</text>
</comment>
<dbReference type="Pfam" id="PF01769">
    <property type="entry name" value="MgtE"/>
    <property type="match status" value="1"/>
</dbReference>
<evidence type="ECO:0000313" key="12">
    <source>
        <dbReference type="Proteomes" id="UP001595379"/>
    </source>
</evidence>
<dbReference type="NCBIfam" id="TIGR00400">
    <property type="entry name" value="mgtE"/>
    <property type="match status" value="1"/>
</dbReference>
<keyword evidence="8" id="KW-0129">CBS domain</keyword>
<comment type="function">
    <text evidence="9">Acts as a magnesium transporter.</text>
</comment>
<feature type="transmembrane region" description="Helical" evidence="9">
    <location>
        <begin position="436"/>
        <end position="459"/>
    </location>
</feature>
<dbReference type="Pfam" id="PF03448">
    <property type="entry name" value="MgtE_N"/>
    <property type="match status" value="1"/>
</dbReference>
<evidence type="ECO:0000256" key="9">
    <source>
        <dbReference type="RuleBase" id="RU362011"/>
    </source>
</evidence>
<evidence type="ECO:0000313" key="11">
    <source>
        <dbReference type="EMBL" id="MFC2924867.1"/>
    </source>
</evidence>
<dbReference type="SUPFAM" id="SSF161093">
    <property type="entry name" value="MgtE membrane domain-like"/>
    <property type="match status" value="1"/>
</dbReference>
<reference evidence="12" key="1">
    <citation type="journal article" date="2019" name="Int. J. Syst. Evol. Microbiol.">
        <title>The Global Catalogue of Microorganisms (GCM) 10K type strain sequencing project: providing services to taxonomists for standard genome sequencing and annotation.</title>
        <authorList>
            <consortium name="The Broad Institute Genomics Platform"/>
            <consortium name="The Broad Institute Genome Sequencing Center for Infectious Disease"/>
            <person name="Wu L."/>
            <person name="Ma J."/>
        </authorList>
    </citation>
    <scope>NUCLEOTIDE SEQUENCE [LARGE SCALE GENOMIC DNA]</scope>
    <source>
        <strain evidence="12">KCTC 52487</strain>
    </source>
</reference>
<keyword evidence="3 9" id="KW-0813">Transport</keyword>
<dbReference type="InterPro" id="IPR006669">
    <property type="entry name" value="MgtE_transporter"/>
</dbReference>
<feature type="transmembrane region" description="Helical" evidence="9">
    <location>
        <begin position="371"/>
        <end position="393"/>
    </location>
</feature>
<dbReference type="EMBL" id="JBHRSV010000001">
    <property type="protein sequence ID" value="MFC2924867.1"/>
    <property type="molecule type" value="Genomic_DNA"/>
</dbReference>
<keyword evidence="7 9" id="KW-0472">Membrane</keyword>
<comment type="caution">
    <text evidence="11">The sequence shown here is derived from an EMBL/GenBank/DDBJ whole genome shotgun (WGS) entry which is preliminary data.</text>
</comment>
<comment type="subcellular location">
    <subcellularLocation>
        <location evidence="9">Cell membrane</location>
        <topology evidence="9">Multi-pass membrane protein</topology>
    </subcellularLocation>
    <subcellularLocation>
        <location evidence="1">Membrane</location>
        <topology evidence="1">Multi-pass membrane protein</topology>
    </subcellularLocation>
</comment>
<keyword evidence="4 9" id="KW-0812">Transmembrane</keyword>
<gene>
    <name evidence="11" type="primary">mgtE</name>
    <name evidence="11" type="ORF">ACFOOR_01970</name>
</gene>
<keyword evidence="5 9" id="KW-0460">Magnesium</keyword>
<keyword evidence="9" id="KW-1003">Cell membrane</keyword>
<feature type="transmembrane region" description="Helical" evidence="9">
    <location>
        <begin position="399"/>
        <end position="424"/>
    </location>
</feature>
<dbReference type="CDD" id="cd04606">
    <property type="entry name" value="CBS_pair_Mg_transporter"/>
    <property type="match status" value="1"/>
</dbReference>
<feature type="domain" description="CBS" evidence="10">
    <location>
        <begin position="216"/>
        <end position="272"/>
    </location>
</feature>
<dbReference type="InterPro" id="IPR006668">
    <property type="entry name" value="Mg_transptr_MgtE_intracell_dom"/>
</dbReference>
<evidence type="ECO:0000256" key="6">
    <source>
        <dbReference type="ARBA" id="ARBA00022989"/>
    </source>
</evidence>
<keyword evidence="12" id="KW-1185">Reference proteome</keyword>
<dbReference type="InterPro" id="IPR000644">
    <property type="entry name" value="CBS_dom"/>
</dbReference>
<dbReference type="InterPro" id="IPR038076">
    <property type="entry name" value="MgtE_N_sf"/>
</dbReference>
<dbReference type="SUPFAM" id="SSF54631">
    <property type="entry name" value="CBS-domain pair"/>
    <property type="match status" value="1"/>
</dbReference>
<evidence type="ECO:0000256" key="8">
    <source>
        <dbReference type="PROSITE-ProRule" id="PRU00703"/>
    </source>
</evidence>
<comment type="subunit">
    <text evidence="9">Homodimer.</text>
</comment>
<dbReference type="Gene3D" id="3.10.580.10">
    <property type="entry name" value="CBS-domain"/>
    <property type="match status" value="1"/>
</dbReference>
<name>A0ABV6ZTX2_9PROT</name>
<dbReference type="InterPro" id="IPR006667">
    <property type="entry name" value="SLC41_membr_dom"/>
</dbReference>
<comment type="caution">
    <text evidence="9">Lacks conserved residue(s) required for the propagation of feature annotation.</text>
</comment>
<evidence type="ECO:0000256" key="2">
    <source>
        <dbReference type="ARBA" id="ARBA00009749"/>
    </source>
</evidence>
<dbReference type="InterPro" id="IPR046342">
    <property type="entry name" value="CBS_dom_sf"/>
</dbReference>
<keyword evidence="6 9" id="KW-1133">Transmembrane helix</keyword>
<dbReference type="Gene3D" id="1.25.60.10">
    <property type="entry name" value="MgtE N-terminal domain-like"/>
    <property type="match status" value="1"/>
</dbReference>
<evidence type="ECO:0000259" key="10">
    <source>
        <dbReference type="PROSITE" id="PS51371"/>
    </source>
</evidence>
<dbReference type="SMART" id="SM00116">
    <property type="entry name" value="CBS"/>
    <property type="match status" value="1"/>
</dbReference>
<dbReference type="PANTHER" id="PTHR43773">
    <property type="entry name" value="MAGNESIUM TRANSPORTER MGTE"/>
    <property type="match status" value="1"/>
</dbReference>
<dbReference type="SUPFAM" id="SSF158791">
    <property type="entry name" value="MgtE N-terminal domain-like"/>
    <property type="match status" value="1"/>
</dbReference>
<dbReference type="SMART" id="SM00924">
    <property type="entry name" value="MgtE_N"/>
    <property type="match status" value="1"/>
</dbReference>
<evidence type="ECO:0000256" key="5">
    <source>
        <dbReference type="ARBA" id="ARBA00022842"/>
    </source>
</evidence>
<dbReference type="Gene3D" id="1.10.357.20">
    <property type="entry name" value="SLC41 divalent cation transporters, integral membrane domain"/>
    <property type="match status" value="1"/>
</dbReference>
<keyword evidence="9" id="KW-0479">Metal-binding</keyword>
<dbReference type="PROSITE" id="PS51371">
    <property type="entry name" value="CBS"/>
    <property type="match status" value="1"/>
</dbReference>
<sequence length="460" mass="49208">MSETADIPTEDTPQGEVDVSKAVALAILIEEGDGAGIGRLLEGLHPADIADLIEQLNSEQQEKLARIAPDVLTGDVLANLQWDTREVVAAELDPAHLAAAIQELDSDDATLLIEELDDALRQQVLAEVPEENRAALESSLSFDEETAGRLMQREFVAAPDFWTVGHTIDHMRAAGDELPELFFDVYVVNTGFEPVGAVPVSRLMRSRRDVKLADIMEEVRIRIEPDTDQEDVAYYFEKYHLISAPVVDASGRLSGMLTVDDMVEVIQEENKEDLLALAGVNEAGLTDTVFESVKSRAPWLLVNLGTAVLASGVIALFDAAITQLVALAVLMPIVASMGGNAGTQSLAVAVRAISSRDLTSANARRVIIREMLTGTFNGLIFAVVMGVVAGLWFQNWALAAVIAIAMVINLACAGLAGILVPMGLKRFGADPAVSSSVFVTTVTDVVGFFAFLGLAAMVLL</sequence>
<evidence type="ECO:0000256" key="4">
    <source>
        <dbReference type="ARBA" id="ARBA00022692"/>
    </source>
</evidence>
<dbReference type="InterPro" id="IPR036739">
    <property type="entry name" value="SLC41_membr_dom_sf"/>
</dbReference>
<dbReference type="RefSeq" id="WP_343163429.1">
    <property type="nucleotide sequence ID" value="NZ_JBHRSV010000001.1"/>
</dbReference>
<dbReference type="PANTHER" id="PTHR43773:SF1">
    <property type="entry name" value="MAGNESIUM TRANSPORTER MGTE"/>
    <property type="match status" value="1"/>
</dbReference>
<feature type="transmembrane region" description="Helical" evidence="9">
    <location>
        <begin position="300"/>
        <end position="321"/>
    </location>
</feature>
<accession>A0ABV6ZTX2</accession>
<evidence type="ECO:0000256" key="7">
    <source>
        <dbReference type="ARBA" id="ARBA00023136"/>
    </source>
</evidence>
<dbReference type="Pfam" id="PF00571">
    <property type="entry name" value="CBS"/>
    <property type="match status" value="1"/>
</dbReference>
<protein>
    <recommendedName>
        <fullName evidence="9">Magnesium transporter MgtE</fullName>
    </recommendedName>
</protein>
<dbReference type="Proteomes" id="UP001595379">
    <property type="component" value="Unassembled WGS sequence"/>
</dbReference>
<evidence type="ECO:0000256" key="1">
    <source>
        <dbReference type="ARBA" id="ARBA00004141"/>
    </source>
</evidence>
<evidence type="ECO:0000256" key="3">
    <source>
        <dbReference type="ARBA" id="ARBA00022448"/>
    </source>
</evidence>
<proteinExistence type="inferred from homology"/>
<organism evidence="11 12">
    <name type="scientific">Hyphobacterium vulgare</name>
    <dbReference type="NCBI Taxonomy" id="1736751"/>
    <lineage>
        <taxon>Bacteria</taxon>
        <taxon>Pseudomonadati</taxon>
        <taxon>Pseudomonadota</taxon>
        <taxon>Alphaproteobacteria</taxon>
        <taxon>Maricaulales</taxon>
        <taxon>Maricaulaceae</taxon>
        <taxon>Hyphobacterium</taxon>
    </lineage>
</organism>